<reference evidence="1" key="1">
    <citation type="submission" date="2020-06" db="EMBL/GenBank/DDBJ databases">
        <title>Lateral gene transfer of anion-conducting channel rhodopsins between green algae and giant viruses.</title>
        <authorList>
            <person name="Rozenberg A."/>
            <person name="Oppermann J."/>
            <person name="Wietek J."/>
            <person name="Fernandez Lahore R.G."/>
            <person name="Sandaa R.-A."/>
            <person name="Bratbak G."/>
            <person name="Hegemann P."/>
            <person name="Beja O."/>
        </authorList>
    </citation>
    <scope>NUCLEOTIDE SEQUENCE</scope>
    <source>
        <strain evidence="1">01B</strain>
    </source>
</reference>
<name>A0A7M3UNP2_POV01</name>
<accession>A0A7M3UNP2</accession>
<dbReference type="EMBL" id="MT663535">
    <property type="protein sequence ID" value="QOI90315.1"/>
    <property type="molecule type" value="Genomic_DNA"/>
</dbReference>
<gene>
    <name evidence="1" type="ORF">HWQ62_00178</name>
</gene>
<protein>
    <submittedName>
        <fullName evidence="1">Uncharacterized protein</fullName>
    </submittedName>
</protein>
<sequence>MKIKINISLYAKKLLKFNAMEPLLCKVLICGYHERCGQDIIEIIVEELVKHNYFFYHKQIEIIKSHKFFSVFSNINSFDFIILCRRDVRQISSKTSDYSKFIEQYNCWSLFASIIIPFETSILDKVTTIALLFNDFNTQQEKPHTSIKNNNLLNCFLKSNNYY</sequence>
<proteinExistence type="predicted"/>
<organismHost>
    <name type="scientific">Pyramimonas plurioculata</name>
    <dbReference type="NCBI Taxonomy" id="36893"/>
</organismHost>
<evidence type="ECO:0000313" key="1">
    <source>
        <dbReference type="EMBL" id="QOI90315.1"/>
    </source>
</evidence>
<organism evidence="1">
    <name type="scientific">Pyramimonas orientalis virus</name>
    <name type="common">PoV01</name>
    <dbReference type="NCBI Taxonomy" id="455367"/>
    <lineage>
        <taxon>Viruses</taxon>
        <taxon>Varidnaviria</taxon>
        <taxon>Bamfordvirae</taxon>
        <taxon>Nucleocytoviricota</taxon>
        <taxon>Megaviricetes</taxon>
        <taxon>Imitervirales</taxon>
        <taxon>Allomimiviridae</taxon>
        <taxon>Heliosvirus</taxon>
        <taxon>Heliosvirus raunefjordenense</taxon>
    </lineage>
</organism>